<dbReference type="InterPro" id="IPR010230">
    <property type="entry name" value="FeS-cluster_ATPase_SufC"/>
</dbReference>
<dbReference type="PROSITE" id="PS50893">
    <property type="entry name" value="ABC_TRANSPORTER_2"/>
    <property type="match status" value="1"/>
</dbReference>
<dbReference type="SUPFAM" id="SSF52540">
    <property type="entry name" value="P-loop containing nucleoside triphosphate hydrolases"/>
    <property type="match status" value="1"/>
</dbReference>
<keyword evidence="2" id="KW-0547">Nucleotide-binding</keyword>
<dbReference type="RefSeq" id="WP_126044737.1">
    <property type="nucleotide sequence ID" value="NZ_RXFM01000038.1"/>
</dbReference>
<evidence type="ECO:0000313" key="6">
    <source>
        <dbReference type="EMBL" id="RST66955.1"/>
    </source>
</evidence>
<evidence type="ECO:0000256" key="3">
    <source>
        <dbReference type="ARBA" id="ARBA00022840"/>
    </source>
</evidence>
<dbReference type="PROSITE" id="PS00211">
    <property type="entry name" value="ABC_TRANSPORTER_1"/>
    <property type="match status" value="1"/>
</dbReference>
<accession>A0A3R9XVN2</accession>
<gene>
    <name evidence="6" type="primary">sufC</name>
    <name evidence="6" type="ORF">EIC27_03390</name>
</gene>
<dbReference type="InterPro" id="IPR017871">
    <property type="entry name" value="ABC_transporter-like_CS"/>
</dbReference>
<dbReference type="GO" id="GO:0016887">
    <property type="term" value="F:ATP hydrolysis activity"/>
    <property type="evidence" value="ECO:0007669"/>
    <property type="project" value="InterPro"/>
</dbReference>
<dbReference type="InterPro" id="IPR003439">
    <property type="entry name" value="ABC_transporter-like_ATP-bd"/>
</dbReference>
<dbReference type="OrthoDB" id="9762369at2"/>
<protein>
    <submittedName>
        <fullName evidence="6">Fe-S cluster assembly ATPase SufC</fullName>
    </submittedName>
</protein>
<dbReference type="NCBIfam" id="TIGR01978">
    <property type="entry name" value="sufC"/>
    <property type="match status" value="1"/>
</dbReference>
<dbReference type="CDD" id="cd03217">
    <property type="entry name" value="ABC_FeS_Assembly"/>
    <property type="match status" value="1"/>
</dbReference>
<comment type="caution">
    <text evidence="6">The sequence shown here is derived from an EMBL/GenBank/DDBJ whole genome shotgun (WGS) entry which is preliminary data.</text>
</comment>
<dbReference type="Gene3D" id="3.40.50.300">
    <property type="entry name" value="P-loop containing nucleotide triphosphate hydrolases"/>
    <property type="match status" value="1"/>
</dbReference>
<reference evidence="7" key="1">
    <citation type="submission" date="2018-11" db="EMBL/GenBank/DDBJ databases">
        <title>Phylogenetic, genomic, and biogeographic characterization of a novel and ubiquitous marine invertebrate-associated Rickettsiales parasite, Candidatus Marinoinvertebrata rohwerii, gen. nov., sp. nov.</title>
        <authorList>
            <person name="Klinges J.G."/>
            <person name="Rosales S.M."/>
            <person name="Mcminds R."/>
            <person name="Shaver E.C."/>
            <person name="Shantz A."/>
            <person name="Peters E.C."/>
            <person name="Burkepile D.E."/>
            <person name="Silliman B.R."/>
            <person name="Vega Thurber R.L."/>
        </authorList>
    </citation>
    <scope>NUCLEOTIDE SEQUENCE [LARGE SCALE GENOMIC DNA]</scope>
    <source>
        <strain evidence="7">a_cerv_44</strain>
    </source>
</reference>
<feature type="domain" description="ABC transporter" evidence="5">
    <location>
        <begin position="3"/>
        <end position="246"/>
    </location>
</feature>
<dbReference type="GO" id="GO:0005524">
    <property type="term" value="F:ATP binding"/>
    <property type="evidence" value="ECO:0007669"/>
    <property type="project" value="UniProtKB-KW"/>
</dbReference>
<dbReference type="SMART" id="SM00382">
    <property type="entry name" value="AAA"/>
    <property type="match status" value="1"/>
</dbReference>
<dbReference type="InterPro" id="IPR027417">
    <property type="entry name" value="P-loop_NTPase"/>
</dbReference>
<organism evidence="6 7">
    <name type="scientific">Candidatus Aquarickettsia rohweri</name>
    <dbReference type="NCBI Taxonomy" id="2602574"/>
    <lineage>
        <taxon>Bacteria</taxon>
        <taxon>Pseudomonadati</taxon>
        <taxon>Pseudomonadota</taxon>
        <taxon>Alphaproteobacteria</taxon>
        <taxon>Rickettsiales</taxon>
        <taxon>Candidatus Midichloriaceae</taxon>
        <taxon>Candidatus Aquarickettsia</taxon>
    </lineage>
</organism>
<comment type="function">
    <text evidence="4">Part of an ABC transporter complex. Transmembrane domains (TMD) form a pore in the inner membrane and the ATP-binding domain (NBD) is responsible for energy generation.</text>
</comment>
<evidence type="ECO:0000313" key="7">
    <source>
        <dbReference type="Proteomes" id="UP000279470"/>
    </source>
</evidence>
<evidence type="ECO:0000256" key="1">
    <source>
        <dbReference type="ARBA" id="ARBA00006216"/>
    </source>
</evidence>
<sequence length="246" mass="27532">MLLEISNLSASADNKKILNNLNLSIKKGEVHAIMGPNGTGKSTLANVISVKDGYDITNGSIKLSSKDLSQITSDERARMGIFMSFQHPIEIPGVSWNSFLKASINSIRKDQGKDDINTVDFLKELKEKANLLDIDFKLLKRDVNYGFSGGEKKKFEILQMLMLKPKLIILDEIDSGLDVDALKVISKNINEYKNKDTSIIVITHYNRLLDYVVPDFVHIFSSGTIIKSGDKKLAKEIEMKGYDSFK</sequence>
<dbReference type="AlphaFoldDB" id="A0A3R9XVN2"/>
<dbReference type="Pfam" id="PF00005">
    <property type="entry name" value="ABC_tran"/>
    <property type="match status" value="1"/>
</dbReference>
<dbReference type="EMBL" id="RXFM01000038">
    <property type="protein sequence ID" value="RST66955.1"/>
    <property type="molecule type" value="Genomic_DNA"/>
</dbReference>
<dbReference type="InterPro" id="IPR003593">
    <property type="entry name" value="AAA+_ATPase"/>
</dbReference>
<evidence type="ECO:0000259" key="5">
    <source>
        <dbReference type="PROSITE" id="PS50893"/>
    </source>
</evidence>
<dbReference type="PANTHER" id="PTHR43204">
    <property type="entry name" value="ABC TRANSPORTER I FAMILY MEMBER 6, CHLOROPLASTIC"/>
    <property type="match status" value="1"/>
</dbReference>
<evidence type="ECO:0000256" key="2">
    <source>
        <dbReference type="ARBA" id="ARBA00022741"/>
    </source>
</evidence>
<proteinExistence type="inferred from homology"/>
<name>A0A3R9XVN2_9RICK</name>
<comment type="similarity">
    <text evidence="1">Belongs to the ABC transporter superfamily. Ycf16 family.</text>
</comment>
<keyword evidence="3" id="KW-0067">ATP-binding</keyword>
<dbReference type="Proteomes" id="UP000279470">
    <property type="component" value="Unassembled WGS sequence"/>
</dbReference>
<evidence type="ECO:0000256" key="4">
    <source>
        <dbReference type="ARBA" id="ARBA00024725"/>
    </source>
</evidence>
<keyword evidence="7" id="KW-1185">Reference proteome</keyword>
<dbReference type="PANTHER" id="PTHR43204:SF1">
    <property type="entry name" value="ABC TRANSPORTER I FAMILY MEMBER 6, CHLOROPLASTIC"/>
    <property type="match status" value="1"/>
</dbReference>